<gene>
    <name evidence="6" type="ORF">CUMW_152970</name>
</gene>
<dbReference type="InterPro" id="IPR009006">
    <property type="entry name" value="Ala_racemase/Decarboxylase_C"/>
</dbReference>
<proteinExistence type="inferred from homology"/>
<evidence type="ECO:0000313" key="7">
    <source>
        <dbReference type="Proteomes" id="UP000236630"/>
    </source>
</evidence>
<name>A0A2H5PNN5_CITUN</name>
<comment type="cofactor">
    <cofactor evidence="1">
        <name>pyridoxal 5'-phosphate</name>
        <dbReference type="ChEBI" id="CHEBI:597326"/>
    </cofactor>
</comment>
<dbReference type="PANTHER" id="PTHR11482:SF6">
    <property type="entry name" value="ORNITHINE DECARBOXYLASE 1-RELATED"/>
    <property type="match status" value="1"/>
</dbReference>
<keyword evidence="7" id="KW-1185">Reference proteome</keyword>
<dbReference type="InterPro" id="IPR002433">
    <property type="entry name" value="Orn_de-COase"/>
</dbReference>
<dbReference type="SUPFAM" id="SSF50621">
    <property type="entry name" value="Alanine racemase C-terminal domain-like"/>
    <property type="match status" value="1"/>
</dbReference>
<evidence type="ECO:0000259" key="5">
    <source>
        <dbReference type="Pfam" id="PF02784"/>
    </source>
</evidence>
<evidence type="ECO:0000256" key="1">
    <source>
        <dbReference type="ARBA" id="ARBA00001933"/>
    </source>
</evidence>
<dbReference type="Gene3D" id="2.40.37.10">
    <property type="entry name" value="Lyase, Ornithine Decarboxylase, Chain A, domain 1"/>
    <property type="match status" value="1"/>
</dbReference>
<dbReference type="AlphaFoldDB" id="A0A2H5PNN5"/>
<evidence type="ECO:0000256" key="3">
    <source>
        <dbReference type="ARBA" id="ARBA00022898"/>
    </source>
</evidence>
<keyword evidence="3" id="KW-0663">Pyridoxal phosphate</keyword>
<dbReference type="EMBL" id="BDQV01000098">
    <property type="protein sequence ID" value="GAY53960.1"/>
    <property type="molecule type" value="Genomic_DNA"/>
</dbReference>
<dbReference type="InterPro" id="IPR029066">
    <property type="entry name" value="PLP-binding_barrel"/>
</dbReference>
<dbReference type="Proteomes" id="UP000236630">
    <property type="component" value="Unassembled WGS sequence"/>
</dbReference>
<dbReference type="STRING" id="55188.A0A2H5PNN5"/>
<dbReference type="Gene3D" id="3.20.20.10">
    <property type="entry name" value="Alanine racemase"/>
    <property type="match status" value="1"/>
</dbReference>
<dbReference type="PANTHER" id="PTHR11482">
    <property type="entry name" value="ARGININE/DIAMINOPIMELATE/ORNITHINE DECARBOXYLASE"/>
    <property type="match status" value="1"/>
</dbReference>
<dbReference type="GO" id="GO:0005737">
    <property type="term" value="C:cytoplasm"/>
    <property type="evidence" value="ECO:0007669"/>
    <property type="project" value="TreeGrafter"/>
</dbReference>
<organism evidence="6 7">
    <name type="scientific">Citrus unshiu</name>
    <name type="common">Satsuma mandarin</name>
    <name type="synonym">Citrus nobilis var. unshiu</name>
    <dbReference type="NCBI Taxonomy" id="55188"/>
    <lineage>
        <taxon>Eukaryota</taxon>
        <taxon>Viridiplantae</taxon>
        <taxon>Streptophyta</taxon>
        <taxon>Embryophyta</taxon>
        <taxon>Tracheophyta</taxon>
        <taxon>Spermatophyta</taxon>
        <taxon>Magnoliopsida</taxon>
        <taxon>eudicotyledons</taxon>
        <taxon>Gunneridae</taxon>
        <taxon>Pentapetalae</taxon>
        <taxon>rosids</taxon>
        <taxon>malvids</taxon>
        <taxon>Sapindales</taxon>
        <taxon>Rutaceae</taxon>
        <taxon>Aurantioideae</taxon>
        <taxon>Citrus</taxon>
    </lineage>
</organism>
<evidence type="ECO:0000313" key="6">
    <source>
        <dbReference type="EMBL" id="GAY53960.1"/>
    </source>
</evidence>
<dbReference type="SUPFAM" id="SSF51419">
    <property type="entry name" value="PLP-binding barrel"/>
    <property type="match status" value="1"/>
</dbReference>
<protein>
    <recommendedName>
        <fullName evidence="5">Orn/DAP/Arg decarboxylase 2 N-terminal domain-containing protein</fullName>
    </recommendedName>
</protein>
<dbReference type="Pfam" id="PF02784">
    <property type="entry name" value="Orn_Arg_deC_N"/>
    <property type="match status" value="1"/>
</dbReference>
<accession>A0A2H5PNN5</accession>
<sequence length="274" mass="30300">MGSLHKEITSTMDLDVPLVVTSEGVPTVTTEDGFVEFMKSTVLKRQELDETFYVLDLGHHFSLLSLISNLPMVHPYYAVKGKLDKIRMWHSKCELSIRIKSPVDGGARYTLDSEFGANPGEPVQLLEAAEASRLPLMGVALHIGCEATNLAAFRAAIAAAKTQVITKCRTHICTSASSNNQTTYKSTVFRPTCTAVGKVFAGHPLPELEVNDWLVFPDKRANTLFVEPISMDLAMLPFELKFSVRIQAHTACEYENEVILLHGFASEVTEEIKK</sequence>
<dbReference type="InterPro" id="IPR022644">
    <property type="entry name" value="De-COase2_N"/>
</dbReference>
<evidence type="ECO:0000256" key="2">
    <source>
        <dbReference type="ARBA" id="ARBA00008872"/>
    </source>
</evidence>
<keyword evidence="4" id="KW-0456">Lyase</keyword>
<dbReference type="GO" id="GO:0004586">
    <property type="term" value="F:ornithine decarboxylase activity"/>
    <property type="evidence" value="ECO:0007669"/>
    <property type="project" value="TreeGrafter"/>
</dbReference>
<comment type="caution">
    <text evidence="6">The sequence shown here is derived from an EMBL/GenBank/DDBJ whole genome shotgun (WGS) entry which is preliminary data.</text>
</comment>
<feature type="domain" description="Orn/DAP/Arg decarboxylase 2 N-terminal" evidence="5">
    <location>
        <begin position="82"/>
        <end position="162"/>
    </location>
</feature>
<dbReference type="GO" id="GO:0033387">
    <property type="term" value="P:putrescine biosynthetic process from arginine, via ornithine"/>
    <property type="evidence" value="ECO:0007669"/>
    <property type="project" value="TreeGrafter"/>
</dbReference>
<reference evidence="6 7" key="1">
    <citation type="journal article" date="2017" name="Front. Genet.">
        <title>Draft sequencing of the heterozygous diploid genome of Satsuma (Citrus unshiu Marc.) using a hybrid assembly approach.</title>
        <authorList>
            <person name="Shimizu T."/>
            <person name="Tanizawa Y."/>
            <person name="Mochizuki T."/>
            <person name="Nagasaki H."/>
            <person name="Yoshioka T."/>
            <person name="Toyoda A."/>
            <person name="Fujiyama A."/>
            <person name="Kaminuma E."/>
            <person name="Nakamura Y."/>
        </authorList>
    </citation>
    <scope>NUCLEOTIDE SEQUENCE [LARGE SCALE GENOMIC DNA]</scope>
    <source>
        <strain evidence="7">cv. Miyagawa wase</strain>
    </source>
</reference>
<comment type="similarity">
    <text evidence="2">Belongs to the Orn/Lys/Arg decarboxylase class-II family.</text>
</comment>
<evidence type="ECO:0000256" key="4">
    <source>
        <dbReference type="ARBA" id="ARBA00023239"/>
    </source>
</evidence>